<dbReference type="Gene3D" id="3.30.559.10">
    <property type="entry name" value="Chloramphenicol acetyltransferase-like domain"/>
    <property type="match status" value="1"/>
</dbReference>
<evidence type="ECO:0000313" key="5">
    <source>
        <dbReference type="Proteomes" id="UP000594261"/>
    </source>
</evidence>
<dbReference type="RefSeq" id="XP_030924663.1">
    <property type="nucleotide sequence ID" value="XM_031068803.1"/>
</dbReference>
<dbReference type="EMBL" id="LRBV02000007">
    <property type="status" value="NOT_ANNOTATED_CDS"/>
    <property type="molecule type" value="Genomic_DNA"/>
</dbReference>
<dbReference type="Proteomes" id="UP000594261">
    <property type="component" value="Chromosome 7"/>
</dbReference>
<dbReference type="Gramene" id="QL07p013976:mrna">
    <property type="protein sequence ID" value="QL07p013976:mrna"/>
    <property type="gene ID" value="QL07p013976"/>
</dbReference>
<evidence type="ECO:0000256" key="3">
    <source>
        <dbReference type="ARBA" id="ARBA00023315"/>
    </source>
</evidence>
<dbReference type="GeneID" id="115951637"/>
<proteinExistence type="inferred from homology"/>
<organism evidence="4 5">
    <name type="scientific">Quercus lobata</name>
    <name type="common">Valley oak</name>
    <dbReference type="NCBI Taxonomy" id="97700"/>
    <lineage>
        <taxon>Eukaryota</taxon>
        <taxon>Viridiplantae</taxon>
        <taxon>Streptophyta</taxon>
        <taxon>Embryophyta</taxon>
        <taxon>Tracheophyta</taxon>
        <taxon>Spermatophyta</taxon>
        <taxon>Magnoliopsida</taxon>
        <taxon>eudicotyledons</taxon>
        <taxon>Gunneridae</taxon>
        <taxon>Pentapetalae</taxon>
        <taxon>rosids</taxon>
        <taxon>fabids</taxon>
        <taxon>Fagales</taxon>
        <taxon>Fagaceae</taxon>
        <taxon>Quercus</taxon>
    </lineage>
</organism>
<comment type="similarity">
    <text evidence="1">Belongs to the plant acyltransferase family.</text>
</comment>
<dbReference type="OMA" id="RISSWCK"/>
<dbReference type="AlphaFoldDB" id="A0A7N2M302"/>
<dbReference type="GO" id="GO:0016746">
    <property type="term" value="F:acyltransferase activity"/>
    <property type="evidence" value="ECO:0007669"/>
    <property type="project" value="UniProtKB-KW"/>
</dbReference>
<keyword evidence="5" id="KW-1185">Reference proteome</keyword>
<dbReference type="OrthoDB" id="1932220at2759"/>
<dbReference type="InParanoid" id="A0A7N2M302"/>
<reference evidence="4" key="2">
    <citation type="submission" date="2021-01" db="UniProtKB">
        <authorList>
            <consortium name="EnsemblPlants"/>
        </authorList>
    </citation>
    <scope>IDENTIFICATION</scope>
</reference>
<evidence type="ECO:0000256" key="1">
    <source>
        <dbReference type="ARBA" id="ARBA00009861"/>
    </source>
</evidence>
<protein>
    <submittedName>
        <fullName evidence="4">Uncharacterized protein</fullName>
    </submittedName>
</protein>
<reference evidence="4 5" key="1">
    <citation type="journal article" date="2016" name="G3 (Bethesda)">
        <title>First Draft Assembly and Annotation of the Genome of a California Endemic Oak Quercus lobata Nee (Fagaceae).</title>
        <authorList>
            <person name="Sork V.L."/>
            <person name="Fitz-Gibbon S.T."/>
            <person name="Puiu D."/>
            <person name="Crepeau M."/>
            <person name="Gugger P.F."/>
            <person name="Sherman R."/>
            <person name="Stevens K."/>
            <person name="Langley C.H."/>
            <person name="Pellegrini M."/>
            <person name="Salzberg S.L."/>
        </authorList>
    </citation>
    <scope>NUCLEOTIDE SEQUENCE [LARGE SCALE GENOMIC DNA]</scope>
    <source>
        <strain evidence="4 5">cv. SW786</strain>
    </source>
</reference>
<dbReference type="EnsemblPlants" id="QL07p013976:mrna">
    <property type="protein sequence ID" value="QL07p013976:mrna"/>
    <property type="gene ID" value="QL07p013976"/>
</dbReference>
<keyword evidence="3" id="KW-0012">Acyltransferase</keyword>
<dbReference type="KEGG" id="qlo:115951637"/>
<dbReference type="Pfam" id="PF02458">
    <property type="entry name" value="Transferase"/>
    <property type="match status" value="2"/>
</dbReference>
<accession>A0A7N2M302</accession>
<dbReference type="PANTHER" id="PTHR31623">
    <property type="entry name" value="F21J9.9"/>
    <property type="match status" value="1"/>
</dbReference>
<gene>
    <name evidence="4" type="primary">LOC115951637</name>
</gene>
<dbReference type="InterPro" id="IPR023213">
    <property type="entry name" value="CAT-like_dom_sf"/>
</dbReference>
<name>A0A7N2M302_QUELO</name>
<keyword evidence="2" id="KW-0808">Transferase</keyword>
<evidence type="ECO:0000256" key="2">
    <source>
        <dbReference type="ARBA" id="ARBA00022679"/>
    </source>
</evidence>
<dbReference type="PANTHER" id="PTHR31623:SF17">
    <property type="entry name" value="F21J9.9"/>
    <property type="match status" value="1"/>
</dbReference>
<sequence>MPSVYISSICFYNKNDAYSKFSSETAKSSVLKKSLSDVLKCYYPLTGCVKDNLIVDCNDEGILYLEAQVKCQLSDIVADPNLAKLKKFLPCDIDGAHHLAFAAQVNYFTCGGIAIGACISRKIADGSSFSTFVKNWVATSRVATDRLKSKIERLHIILHAVNLRTRMDPPLSDYSFGNLFQVTIAIVSKETSREDCYGIVVKLRDAKGKIDKDYVKKLQGSEHLDILKELSGKIMTQDNVVLNFTALCGFPLYDVDFGWGEPFLVGWVSLPFKNLMTFSDAKLGDGIEAWINLNEEDMAKFECDKELLAYATTSFRL</sequence>
<evidence type="ECO:0000313" key="4">
    <source>
        <dbReference type="EnsemblPlants" id="QL07p013976:mrna"/>
    </source>
</evidence>